<proteinExistence type="predicted"/>
<dbReference type="InterPro" id="IPR011990">
    <property type="entry name" value="TPR-like_helical_dom_sf"/>
</dbReference>
<comment type="caution">
    <text evidence="2">The sequence shown here is derived from an EMBL/GenBank/DDBJ whole genome shotgun (WGS) entry which is preliminary data.</text>
</comment>
<dbReference type="Pfam" id="PF00534">
    <property type="entry name" value="Glycos_transf_1"/>
    <property type="match status" value="1"/>
</dbReference>
<dbReference type="EC" id="2.4.-.-" evidence="2"/>
<dbReference type="InterPro" id="IPR019734">
    <property type="entry name" value="TPR_rpt"/>
</dbReference>
<keyword evidence="2" id="KW-0808">Transferase</keyword>
<feature type="domain" description="Glycosyl transferase family 1" evidence="1">
    <location>
        <begin position="350"/>
        <end position="504"/>
    </location>
</feature>
<dbReference type="PANTHER" id="PTHR46401">
    <property type="entry name" value="GLYCOSYLTRANSFERASE WBBK-RELATED"/>
    <property type="match status" value="1"/>
</dbReference>
<dbReference type="PANTHER" id="PTHR46401:SF8">
    <property type="entry name" value="BLL6006 PROTEIN"/>
    <property type="match status" value="1"/>
</dbReference>
<dbReference type="Gene3D" id="1.25.40.10">
    <property type="entry name" value="Tetratricopeptide repeat domain"/>
    <property type="match status" value="1"/>
</dbReference>
<sequence length="686" mass="72424">MPDAAELLSQANAARDTRQWSAAAALYGEYLALRPDDRGVIVQRGHMVKEAGDPAAALALYAEAEALDDTEADIHLQMGHALKLLGREAEALARYARASAIEPAAADTWVEWHALAHRSTPAVRRVTGVALDLSDLAVWILGDRRAPSGIQRVQYEVAAGLLADESVVFCAMLPAGAEGVGGGWREWPKPLLERLRRLSASGSDASEEIWQEAAVLLRDWLARAPDLVLAPGALILCPGTAWVLPQYSARLLAARAAGVRHVPLLHDAMPLAVPEWCNASTVEQYARWFSALPILADAILCNSEATAADLRRFAGRYLPELPLPPVAVVPLNGIPAAPELPGEVPAALRERSYVLCVGTIEGRKNHALIFQAWLNILRQLGPACPVLVCVGRPGWRAEGAMALLDASPELKARVMILHDVDDATLRALTENCRFAVCASHAEGWGLPVSEALALGRPVLAAAHSALLESGAGGAVFFAPNSEPDFVAKALSLIADPAPAAAAIKAKGGCRPWGAVAASMLEAARSLLREAGAAAMPELPPGLRVRLSPPPGRRPSLEAGLAGTLPRGEGWGAATPLGRLFSGTATLGLRAPDEALRVVLEITPVAGAADLRLTAWRDGAEDTVTLRVPPEGAEAALELPAGGEVLELELEGETPVALRSVGLARVGQAEDRLRLLEAQELVFATQR</sequence>
<dbReference type="GO" id="GO:0016757">
    <property type="term" value="F:glycosyltransferase activity"/>
    <property type="evidence" value="ECO:0007669"/>
    <property type="project" value="UniProtKB-KW"/>
</dbReference>
<dbReference type="Gene3D" id="3.40.50.2000">
    <property type="entry name" value="Glycogen Phosphorylase B"/>
    <property type="match status" value="1"/>
</dbReference>
<protein>
    <submittedName>
        <fullName evidence="2">Glycosyltransferase</fullName>
        <ecNumber evidence="2">2.4.-.-</ecNumber>
    </submittedName>
</protein>
<evidence type="ECO:0000313" key="2">
    <source>
        <dbReference type="EMBL" id="MFC0408324.1"/>
    </source>
</evidence>
<dbReference type="InterPro" id="IPR001296">
    <property type="entry name" value="Glyco_trans_1"/>
</dbReference>
<dbReference type="CDD" id="cd03809">
    <property type="entry name" value="GT4_MtfB-like"/>
    <property type="match status" value="1"/>
</dbReference>
<dbReference type="SUPFAM" id="SSF53756">
    <property type="entry name" value="UDP-Glycosyltransferase/glycogen phosphorylase"/>
    <property type="match status" value="1"/>
</dbReference>
<evidence type="ECO:0000259" key="1">
    <source>
        <dbReference type="Pfam" id="PF00534"/>
    </source>
</evidence>
<keyword evidence="2" id="KW-0328">Glycosyltransferase</keyword>
<accession>A0ABV6JRH7</accession>
<dbReference type="SMART" id="SM00028">
    <property type="entry name" value="TPR"/>
    <property type="match status" value="3"/>
</dbReference>
<reference evidence="2 3" key="1">
    <citation type="submission" date="2024-09" db="EMBL/GenBank/DDBJ databases">
        <authorList>
            <person name="Sun Q."/>
            <person name="Mori K."/>
        </authorList>
    </citation>
    <scope>NUCLEOTIDE SEQUENCE [LARGE SCALE GENOMIC DNA]</scope>
    <source>
        <strain evidence="2 3">TBRC 5777</strain>
    </source>
</reference>
<dbReference type="RefSeq" id="WP_377044083.1">
    <property type="nucleotide sequence ID" value="NZ_JBHLUN010000006.1"/>
</dbReference>
<dbReference type="SUPFAM" id="SSF48452">
    <property type="entry name" value="TPR-like"/>
    <property type="match status" value="1"/>
</dbReference>
<evidence type="ECO:0000313" key="3">
    <source>
        <dbReference type="Proteomes" id="UP001589865"/>
    </source>
</evidence>
<organism evidence="2 3">
    <name type="scientific">Roseomonas elaeocarpi</name>
    <dbReference type="NCBI Taxonomy" id="907779"/>
    <lineage>
        <taxon>Bacteria</taxon>
        <taxon>Pseudomonadati</taxon>
        <taxon>Pseudomonadota</taxon>
        <taxon>Alphaproteobacteria</taxon>
        <taxon>Acetobacterales</taxon>
        <taxon>Roseomonadaceae</taxon>
        <taxon>Roseomonas</taxon>
    </lineage>
</organism>
<gene>
    <name evidence="2" type="ORF">ACFFGY_08710</name>
</gene>
<dbReference type="Proteomes" id="UP001589865">
    <property type="component" value="Unassembled WGS sequence"/>
</dbReference>
<keyword evidence="3" id="KW-1185">Reference proteome</keyword>
<dbReference type="EMBL" id="JBHLUN010000006">
    <property type="protein sequence ID" value="MFC0408324.1"/>
    <property type="molecule type" value="Genomic_DNA"/>
</dbReference>
<name>A0ABV6JRH7_9PROT</name>